<keyword evidence="3" id="KW-1185">Reference proteome</keyword>
<proteinExistence type="predicted"/>
<name>A0A7W5P679_9ACTN</name>
<organism evidence="2 3">
    <name type="scientific">Microlunatus antarcticus</name>
    <dbReference type="NCBI Taxonomy" id="53388"/>
    <lineage>
        <taxon>Bacteria</taxon>
        <taxon>Bacillati</taxon>
        <taxon>Actinomycetota</taxon>
        <taxon>Actinomycetes</taxon>
        <taxon>Propionibacteriales</taxon>
        <taxon>Propionibacteriaceae</taxon>
        <taxon>Microlunatus</taxon>
    </lineage>
</organism>
<dbReference type="SUPFAM" id="SSF53448">
    <property type="entry name" value="Nucleotide-diphospho-sugar transferases"/>
    <property type="match status" value="1"/>
</dbReference>
<evidence type="ECO:0008006" key="4">
    <source>
        <dbReference type="Google" id="ProtNLM"/>
    </source>
</evidence>
<evidence type="ECO:0000256" key="1">
    <source>
        <dbReference type="SAM" id="MobiDB-lite"/>
    </source>
</evidence>
<reference evidence="2 3" key="1">
    <citation type="submission" date="2020-08" db="EMBL/GenBank/DDBJ databases">
        <title>Sequencing the genomes of 1000 actinobacteria strains.</title>
        <authorList>
            <person name="Klenk H.-P."/>
        </authorList>
    </citation>
    <scope>NUCLEOTIDE SEQUENCE [LARGE SCALE GENOMIC DNA]</scope>
    <source>
        <strain evidence="2 3">DSM 11053</strain>
    </source>
</reference>
<dbReference type="AlphaFoldDB" id="A0A7W5P679"/>
<feature type="region of interest" description="Disordered" evidence="1">
    <location>
        <begin position="1"/>
        <end position="31"/>
    </location>
</feature>
<accession>A0A7W5P679</accession>
<sequence length="316" mass="33802">MDELASERLDGAPGQNAASDEGRTRPSSRTPTIGLAIATIGRPEIGDLLESAGASNIRPLVVAIGNQSGGPLPIDLHAFPFEVVEVTSSGGASQGRNDAVRAIADRVDVLGFPNDDSTLPPDSLGEIARAFAENPHEALAGALVEFGITRFALPPKGTLLDPVSAWRAIEQTSYVRTEVFRRLGGFRADLGTGSAGAWQSGEITDLLLRILEDGGSIVSRPDIAVLGRGEQRQLSVDAIVAKHRRYARGTGYVYRVHPYPATTRLKTVLGPWRRPLEHHPDPRVSLRIATARSAGRIEGLLGRVFPSPRREPGPRS</sequence>
<dbReference type="Gene3D" id="3.90.550.10">
    <property type="entry name" value="Spore Coat Polysaccharide Biosynthesis Protein SpsA, Chain A"/>
    <property type="match status" value="1"/>
</dbReference>
<gene>
    <name evidence="2" type="ORF">FHX39_001184</name>
</gene>
<evidence type="ECO:0000313" key="3">
    <source>
        <dbReference type="Proteomes" id="UP000565572"/>
    </source>
</evidence>
<dbReference type="InterPro" id="IPR029044">
    <property type="entry name" value="Nucleotide-diphossugar_trans"/>
</dbReference>
<evidence type="ECO:0000313" key="2">
    <source>
        <dbReference type="EMBL" id="MBB3326240.1"/>
    </source>
</evidence>
<protein>
    <recommendedName>
        <fullName evidence="4">Glycosyltransferase, GT2 family</fullName>
    </recommendedName>
</protein>
<feature type="compositionally biased region" description="Basic and acidic residues" evidence="1">
    <location>
        <begin position="1"/>
        <end position="10"/>
    </location>
</feature>
<dbReference type="RefSeq" id="WP_183337223.1">
    <property type="nucleotide sequence ID" value="NZ_JACHZG010000001.1"/>
</dbReference>
<dbReference type="Proteomes" id="UP000565572">
    <property type="component" value="Unassembled WGS sequence"/>
</dbReference>
<dbReference type="EMBL" id="JACHZG010000001">
    <property type="protein sequence ID" value="MBB3326240.1"/>
    <property type="molecule type" value="Genomic_DNA"/>
</dbReference>
<comment type="caution">
    <text evidence="2">The sequence shown here is derived from an EMBL/GenBank/DDBJ whole genome shotgun (WGS) entry which is preliminary data.</text>
</comment>